<dbReference type="PANTHER" id="PTHR11067">
    <property type="entry name" value="INOSINE TRIPHOSPHATE PYROPHOSPHATASE/HAM1 PROTEIN"/>
    <property type="match status" value="1"/>
</dbReference>
<keyword evidence="6 10" id="KW-0460">Magnesium</keyword>
<evidence type="ECO:0000256" key="10">
    <source>
        <dbReference type="HAMAP-Rule" id="MF_01405"/>
    </source>
</evidence>
<dbReference type="Proteomes" id="UP000184543">
    <property type="component" value="Unassembled WGS sequence"/>
</dbReference>
<dbReference type="NCBIfam" id="NF011398">
    <property type="entry name" value="PRK14823.1"/>
    <property type="match status" value="1"/>
</dbReference>
<comment type="cofactor">
    <cofactor evidence="10">
        <name>Mg(2+)</name>
        <dbReference type="ChEBI" id="CHEBI:18420"/>
    </cofactor>
    <text evidence="10">Binds 1 Mg(2+) ion per subunit.</text>
</comment>
<comment type="subunit">
    <text evidence="2 10">Homodimer.</text>
</comment>
<dbReference type="CDD" id="cd00515">
    <property type="entry name" value="HAM1"/>
    <property type="match status" value="1"/>
</dbReference>
<organism evidence="12 13">
    <name type="scientific">Pseudozobellia thermophila</name>
    <dbReference type="NCBI Taxonomy" id="192903"/>
    <lineage>
        <taxon>Bacteria</taxon>
        <taxon>Pseudomonadati</taxon>
        <taxon>Bacteroidota</taxon>
        <taxon>Flavobacteriia</taxon>
        <taxon>Flavobacteriales</taxon>
        <taxon>Flavobacteriaceae</taxon>
        <taxon>Pseudozobellia</taxon>
    </lineage>
</organism>
<keyword evidence="7 10" id="KW-0546">Nucleotide metabolism</keyword>
<feature type="binding site" evidence="10">
    <location>
        <begin position="148"/>
        <end position="151"/>
    </location>
    <ligand>
        <name>substrate</name>
    </ligand>
</feature>
<feature type="active site" description="Proton acceptor" evidence="10">
    <location>
        <position position="68"/>
    </location>
</feature>
<dbReference type="SUPFAM" id="SSF52972">
    <property type="entry name" value="ITPase-like"/>
    <property type="match status" value="1"/>
</dbReference>
<name>A0A1M6FE73_9FLAO</name>
<evidence type="ECO:0000256" key="5">
    <source>
        <dbReference type="ARBA" id="ARBA00022801"/>
    </source>
</evidence>
<keyword evidence="5 10" id="KW-0378">Hydrolase</keyword>
<dbReference type="Gene3D" id="3.90.950.10">
    <property type="match status" value="1"/>
</dbReference>
<evidence type="ECO:0000256" key="7">
    <source>
        <dbReference type="ARBA" id="ARBA00023080"/>
    </source>
</evidence>
<feature type="binding site" evidence="10">
    <location>
        <position position="69"/>
    </location>
    <ligand>
        <name>substrate</name>
    </ligand>
</feature>
<evidence type="ECO:0000256" key="11">
    <source>
        <dbReference type="RuleBase" id="RU003781"/>
    </source>
</evidence>
<dbReference type="GO" id="GO:0035870">
    <property type="term" value="F:dITP diphosphatase activity"/>
    <property type="evidence" value="ECO:0007669"/>
    <property type="project" value="UniProtKB-UniRule"/>
</dbReference>
<dbReference type="GO" id="GO:0009146">
    <property type="term" value="P:purine nucleoside triphosphate catabolic process"/>
    <property type="evidence" value="ECO:0007669"/>
    <property type="project" value="UniProtKB-UniRule"/>
</dbReference>
<dbReference type="PANTHER" id="PTHR11067:SF9">
    <property type="entry name" value="INOSINE TRIPHOSPHATE PYROPHOSPHATASE"/>
    <property type="match status" value="1"/>
</dbReference>
<evidence type="ECO:0000313" key="12">
    <source>
        <dbReference type="EMBL" id="SHI95953.1"/>
    </source>
</evidence>
<evidence type="ECO:0000256" key="3">
    <source>
        <dbReference type="ARBA" id="ARBA00022723"/>
    </source>
</evidence>
<comment type="function">
    <text evidence="10">Pyrophosphatase that catalyzes the hydrolysis of nucleoside triphosphates to their monophosphate derivatives, with a high preference for the non-canonical purine nucleotides XTP (xanthosine triphosphate), dITP (deoxyinosine triphosphate) and ITP. Seems to function as a house-cleaning enzyme that removes non-canonical purine nucleotides from the nucleotide pool, thus preventing their incorporation into DNA/RNA and avoiding chromosomal lesions.</text>
</comment>
<dbReference type="Pfam" id="PF01725">
    <property type="entry name" value="Ham1p_like"/>
    <property type="match status" value="1"/>
</dbReference>
<dbReference type="GO" id="GO:0036220">
    <property type="term" value="F:ITP diphosphatase activity"/>
    <property type="evidence" value="ECO:0007669"/>
    <property type="project" value="UniProtKB-UniRule"/>
</dbReference>
<comment type="catalytic activity">
    <reaction evidence="9 10">
        <text>XTP + H2O = XMP + diphosphate + H(+)</text>
        <dbReference type="Rhea" id="RHEA:28610"/>
        <dbReference type="ChEBI" id="CHEBI:15377"/>
        <dbReference type="ChEBI" id="CHEBI:15378"/>
        <dbReference type="ChEBI" id="CHEBI:33019"/>
        <dbReference type="ChEBI" id="CHEBI:57464"/>
        <dbReference type="ChEBI" id="CHEBI:61314"/>
        <dbReference type="EC" id="3.6.1.66"/>
    </reaction>
</comment>
<evidence type="ECO:0000256" key="4">
    <source>
        <dbReference type="ARBA" id="ARBA00022741"/>
    </source>
</evidence>
<evidence type="ECO:0000256" key="2">
    <source>
        <dbReference type="ARBA" id="ARBA00011738"/>
    </source>
</evidence>
<dbReference type="EC" id="3.6.1.66" evidence="10"/>
<dbReference type="InterPro" id="IPR020922">
    <property type="entry name" value="dITP/XTP_pyrophosphatase"/>
</dbReference>
<dbReference type="EMBL" id="FQYU01000002">
    <property type="protein sequence ID" value="SHI95953.1"/>
    <property type="molecule type" value="Genomic_DNA"/>
</dbReference>
<comment type="caution">
    <text evidence="10">Lacks conserved residue(s) required for the propagation of feature annotation.</text>
</comment>
<comment type="catalytic activity">
    <reaction evidence="8 10">
        <text>dITP + H2O = dIMP + diphosphate + H(+)</text>
        <dbReference type="Rhea" id="RHEA:28342"/>
        <dbReference type="ChEBI" id="CHEBI:15377"/>
        <dbReference type="ChEBI" id="CHEBI:15378"/>
        <dbReference type="ChEBI" id="CHEBI:33019"/>
        <dbReference type="ChEBI" id="CHEBI:61194"/>
        <dbReference type="ChEBI" id="CHEBI:61382"/>
        <dbReference type="EC" id="3.6.1.66"/>
    </reaction>
</comment>
<feature type="binding site" evidence="10">
    <location>
        <position position="171"/>
    </location>
    <ligand>
        <name>substrate</name>
    </ligand>
</feature>
<keyword evidence="4 10" id="KW-0547">Nucleotide-binding</keyword>
<dbReference type="FunFam" id="3.90.950.10:FF:000001">
    <property type="entry name" value="dITP/XTP pyrophosphatase"/>
    <property type="match status" value="1"/>
</dbReference>
<dbReference type="RefSeq" id="WP_072991012.1">
    <property type="nucleotide sequence ID" value="NZ_FQYU01000002.1"/>
</dbReference>
<dbReference type="GO" id="GO:0009117">
    <property type="term" value="P:nucleotide metabolic process"/>
    <property type="evidence" value="ECO:0007669"/>
    <property type="project" value="UniProtKB-KW"/>
</dbReference>
<dbReference type="HAMAP" id="MF_01405">
    <property type="entry name" value="Non_canon_purine_NTPase"/>
    <property type="match status" value="1"/>
</dbReference>
<dbReference type="OrthoDB" id="9807456at2"/>
<accession>A0A1M6FE73</accession>
<feature type="binding site" evidence="10">
    <location>
        <begin position="7"/>
        <end position="12"/>
    </location>
    <ligand>
        <name>substrate</name>
    </ligand>
</feature>
<sequence length="196" mass="21825">MKLVFATHNQNKFLEVKKLMPDPITLLSLNDISCFDEIPETGHTLEENAKIKADHVTEKYNIPCFADDTGLLVDALDGRPGVHSARYAGPQKKDGDNIAKLLLELKGQADRRAHFKTVIALNLGNEKLLFKGKVEGHITNEPQGTGGFGYDPIFRPVGYPETFAQLPINIKNKIGHRGKAIEQLINYLQTNQHVTK</sequence>
<comment type="catalytic activity">
    <reaction evidence="10">
        <text>ITP + H2O = IMP + diphosphate + H(+)</text>
        <dbReference type="Rhea" id="RHEA:29399"/>
        <dbReference type="ChEBI" id="CHEBI:15377"/>
        <dbReference type="ChEBI" id="CHEBI:15378"/>
        <dbReference type="ChEBI" id="CHEBI:33019"/>
        <dbReference type="ChEBI" id="CHEBI:58053"/>
        <dbReference type="ChEBI" id="CHEBI:61402"/>
        <dbReference type="EC" id="3.6.1.66"/>
    </reaction>
</comment>
<dbReference type="GO" id="GO:0005829">
    <property type="term" value="C:cytosol"/>
    <property type="evidence" value="ECO:0007669"/>
    <property type="project" value="TreeGrafter"/>
</dbReference>
<feature type="binding site" evidence="10">
    <location>
        <begin position="176"/>
        <end position="177"/>
    </location>
    <ligand>
        <name>substrate</name>
    </ligand>
</feature>
<dbReference type="STRING" id="192903.SAMN04488513_102398"/>
<evidence type="ECO:0000256" key="6">
    <source>
        <dbReference type="ARBA" id="ARBA00022842"/>
    </source>
</evidence>
<evidence type="ECO:0000256" key="1">
    <source>
        <dbReference type="ARBA" id="ARBA00008023"/>
    </source>
</evidence>
<dbReference type="GO" id="GO:0000166">
    <property type="term" value="F:nucleotide binding"/>
    <property type="evidence" value="ECO:0007669"/>
    <property type="project" value="UniProtKB-KW"/>
</dbReference>
<reference evidence="13" key="1">
    <citation type="submission" date="2016-11" db="EMBL/GenBank/DDBJ databases">
        <authorList>
            <person name="Varghese N."/>
            <person name="Submissions S."/>
        </authorList>
    </citation>
    <scope>NUCLEOTIDE SEQUENCE [LARGE SCALE GENOMIC DNA]</scope>
    <source>
        <strain evidence="13">DSM 19858</strain>
    </source>
</reference>
<dbReference type="InterPro" id="IPR002637">
    <property type="entry name" value="RdgB/HAM1"/>
</dbReference>
<dbReference type="AlphaFoldDB" id="A0A1M6FE73"/>
<evidence type="ECO:0000256" key="8">
    <source>
        <dbReference type="ARBA" id="ARBA00051875"/>
    </source>
</evidence>
<dbReference type="InterPro" id="IPR029001">
    <property type="entry name" value="ITPase-like_fam"/>
</dbReference>
<protein>
    <recommendedName>
        <fullName evidence="10">dITP/XTP pyrophosphatase</fullName>
        <ecNumber evidence="10">3.6.1.66</ecNumber>
    </recommendedName>
    <alternativeName>
        <fullName evidence="10">Non-canonical purine NTP pyrophosphatase</fullName>
    </alternativeName>
    <alternativeName>
        <fullName evidence="10">Non-standard purine NTP pyrophosphatase</fullName>
    </alternativeName>
    <alternativeName>
        <fullName evidence="10">Nucleoside-triphosphate diphosphatase</fullName>
    </alternativeName>
    <alternativeName>
        <fullName evidence="10">Nucleoside-triphosphate pyrophosphatase</fullName>
        <shortName evidence="10">NTPase</shortName>
    </alternativeName>
</protein>
<keyword evidence="13" id="KW-1185">Reference proteome</keyword>
<dbReference type="GO" id="GO:0017111">
    <property type="term" value="F:ribonucleoside triphosphate phosphatase activity"/>
    <property type="evidence" value="ECO:0007669"/>
    <property type="project" value="InterPro"/>
</dbReference>
<comment type="similarity">
    <text evidence="1 10 11">Belongs to the HAM1 NTPase family.</text>
</comment>
<evidence type="ECO:0000256" key="9">
    <source>
        <dbReference type="ARBA" id="ARBA00052017"/>
    </source>
</evidence>
<keyword evidence="3 10" id="KW-0479">Metal-binding</keyword>
<dbReference type="GO" id="GO:0046872">
    <property type="term" value="F:metal ion binding"/>
    <property type="evidence" value="ECO:0007669"/>
    <property type="project" value="UniProtKB-KW"/>
</dbReference>
<dbReference type="GO" id="GO:0036222">
    <property type="term" value="F:XTP diphosphatase activity"/>
    <property type="evidence" value="ECO:0007669"/>
    <property type="project" value="UniProtKB-UniRule"/>
</dbReference>
<proteinExistence type="inferred from homology"/>
<gene>
    <name evidence="12" type="ORF">SAMN04488513_102398</name>
</gene>
<evidence type="ECO:0000313" key="13">
    <source>
        <dbReference type="Proteomes" id="UP000184543"/>
    </source>
</evidence>
<feature type="binding site" evidence="10">
    <location>
        <position position="68"/>
    </location>
    <ligand>
        <name>Mg(2+)</name>
        <dbReference type="ChEBI" id="CHEBI:18420"/>
    </ligand>
</feature>
<dbReference type="NCBIfam" id="TIGR00042">
    <property type="entry name" value="RdgB/HAM1 family non-canonical purine NTP pyrophosphatase"/>
    <property type="match status" value="1"/>
</dbReference>